<proteinExistence type="predicted"/>
<accession>A0A8T0MQU5</accession>
<keyword evidence="4" id="KW-1185">Reference proteome</keyword>
<gene>
    <name evidence="2" type="ORF">PVAP13_9NG270146</name>
    <name evidence="3" type="ORF">PVAP13_9NG335573</name>
</gene>
<evidence type="ECO:0000256" key="1">
    <source>
        <dbReference type="SAM" id="MobiDB-lite"/>
    </source>
</evidence>
<evidence type="ECO:0000313" key="2">
    <source>
        <dbReference type="EMBL" id="KAG2537766.1"/>
    </source>
</evidence>
<feature type="region of interest" description="Disordered" evidence="1">
    <location>
        <begin position="1"/>
        <end position="21"/>
    </location>
</feature>
<dbReference type="EMBL" id="CM029054">
    <property type="protein sequence ID" value="KAG2537766.1"/>
    <property type="molecule type" value="Genomic_DNA"/>
</dbReference>
<sequence>MVPSSHSCGVLGGGASGTAADPAPHPCGCSELVSFGGVERRLRLRRASGMVRGASSLDDRAARSLV</sequence>
<organism evidence="3 4">
    <name type="scientific">Panicum virgatum</name>
    <name type="common">Blackwell switchgrass</name>
    <dbReference type="NCBI Taxonomy" id="38727"/>
    <lineage>
        <taxon>Eukaryota</taxon>
        <taxon>Viridiplantae</taxon>
        <taxon>Streptophyta</taxon>
        <taxon>Embryophyta</taxon>
        <taxon>Tracheophyta</taxon>
        <taxon>Spermatophyta</taxon>
        <taxon>Magnoliopsida</taxon>
        <taxon>Liliopsida</taxon>
        <taxon>Poales</taxon>
        <taxon>Poaceae</taxon>
        <taxon>PACMAD clade</taxon>
        <taxon>Panicoideae</taxon>
        <taxon>Panicodae</taxon>
        <taxon>Paniceae</taxon>
        <taxon>Panicinae</taxon>
        <taxon>Panicum</taxon>
        <taxon>Panicum sect. Hiantes</taxon>
    </lineage>
</organism>
<reference evidence="3" key="1">
    <citation type="submission" date="2020-05" db="EMBL/GenBank/DDBJ databases">
        <title>WGS assembly of Panicum virgatum.</title>
        <authorList>
            <person name="Lovell J.T."/>
            <person name="Jenkins J."/>
            <person name="Shu S."/>
            <person name="Juenger T.E."/>
            <person name="Schmutz J."/>
        </authorList>
    </citation>
    <scope>NUCLEOTIDE SEQUENCE</scope>
    <source>
        <strain evidence="3">AP13</strain>
    </source>
</reference>
<dbReference type="AlphaFoldDB" id="A0A8T0MQU5"/>
<comment type="caution">
    <text evidence="3">The sequence shown here is derived from an EMBL/GenBank/DDBJ whole genome shotgun (WGS) entry which is preliminary data.</text>
</comment>
<dbReference type="Proteomes" id="UP000823388">
    <property type="component" value="Chromosome 9N"/>
</dbReference>
<evidence type="ECO:0000313" key="4">
    <source>
        <dbReference type="Proteomes" id="UP000823388"/>
    </source>
</evidence>
<protein>
    <submittedName>
        <fullName evidence="3">Uncharacterized protein</fullName>
    </submittedName>
</protein>
<dbReference type="EMBL" id="CM029054">
    <property type="protein sequence ID" value="KAG2537769.1"/>
    <property type="molecule type" value="Genomic_DNA"/>
</dbReference>
<evidence type="ECO:0000313" key="3">
    <source>
        <dbReference type="EMBL" id="KAG2537769.1"/>
    </source>
</evidence>
<name>A0A8T0MQU5_PANVG</name>